<dbReference type="PANTHER" id="PTHR35157">
    <property type="entry name" value="PROTEIN FAM209A"/>
    <property type="match status" value="1"/>
</dbReference>
<gene>
    <name evidence="1" type="ORF">MRATA1EN1_LOCUS29936</name>
</gene>
<keyword evidence="2" id="KW-1185">Reference proteome</keyword>
<evidence type="ECO:0000313" key="2">
    <source>
        <dbReference type="Proteomes" id="UP001176941"/>
    </source>
</evidence>
<organism evidence="1 2">
    <name type="scientific">Rangifer tarandus platyrhynchus</name>
    <name type="common">Svalbard reindeer</name>
    <dbReference type="NCBI Taxonomy" id="3082113"/>
    <lineage>
        <taxon>Eukaryota</taxon>
        <taxon>Metazoa</taxon>
        <taxon>Chordata</taxon>
        <taxon>Craniata</taxon>
        <taxon>Vertebrata</taxon>
        <taxon>Euteleostomi</taxon>
        <taxon>Mammalia</taxon>
        <taxon>Eutheria</taxon>
        <taxon>Laurasiatheria</taxon>
        <taxon>Artiodactyla</taxon>
        <taxon>Ruminantia</taxon>
        <taxon>Pecora</taxon>
        <taxon>Cervidae</taxon>
        <taxon>Odocoileinae</taxon>
        <taxon>Rangifer</taxon>
    </lineage>
</organism>
<proteinExistence type="predicted"/>
<dbReference type="EMBL" id="OX460343">
    <property type="protein sequence ID" value="CAI9180974.1"/>
    <property type="molecule type" value="Genomic_DNA"/>
</dbReference>
<sequence>MVLAGAGPFMTLPRAQPCLVLIRQEPGQTSTPGVISSWLTMWSLKWFLCLSTGVTCVYALIFTSLREKTEELQGKVFCRGHFLIWQNLSEHAQNWLEITLLCLSFVVLIYVTVKLAGESGESNVQARAAHQSCSFGSPGRKKEKAFPEEDYMFHTLTLLEMDLVKFMSRMQNLKPAVATSRNFNLPNVQVPADTQNNITDYELWGDEESD</sequence>
<reference evidence="1" key="1">
    <citation type="submission" date="2023-04" db="EMBL/GenBank/DDBJ databases">
        <authorList>
            <consortium name="ELIXIR-Norway"/>
        </authorList>
    </citation>
    <scope>NUCLEOTIDE SEQUENCE [LARGE SCALE GENOMIC DNA]</scope>
</reference>
<dbReference type="PANTHER" id="PTHR35157:SF1">
    <property type="entry name" value="PROTEIN FAM209A"/>
    <property type="match status" value="1"/>
</dbReference>
<accession>A0ABN9AAG0</accession>
<dbReference type="Pfam" id="PF15206">
    <property type="entry name" value="FAM209"/>
    <property type="match status" value="1"/>
</dbReference>
<evidence type="ECO:0000313" key="1">
    <source>
        <dbReference type="EMBL" id="CAI9180974.1"/>
    </source>
</evidence>
<protein>
    <submittedName>
        <fullName evidence="1">Uncharacterized protein</fullName>
    </submittedName>
</protein>
<dbReference type="Proteomes" id="UP001176941">
    <property type="component" value="Chromosome X"/>
</dbReference>
<name>A0ABN9AAG0_RANTA</name>
<dbReference type="InterPro" id="IPR027943">
    <property type="entry name" value="FAM209"/>
</dbReference>